<evidence type="ECO:0000313" key="1">
    <source>
        <dbReference type="EMBL" id="GAA3031463.1"/>
    </source>
</evidence>
<dbReference type="RefSeq" id="WP_290707787.1">
    <property type="nucleotide sequence ID" value="NZ_BAAAVS010000019.1"/>
</dbReference>
<comment type="caution">
    <text evidence="1">The sequence shown here is derived from an EMBL/GenBank/DDBJ whole genome shotgun (WGS) entry which is preliminary data.</text>
</comment>
<keyword evidence="2" id="KW-1185">Reference proteome</keyword>
<name>A0ABP6L3E8_9ACTN</name>
<evidence type="ECO:0008006" key="3">
    <source>
        <dbReference type="Google" id="ProtNLM"/>
    </source>
</evidence>
<dbReference type="Proteomes" id="UP001501035">
    <property type="component" value="Unassembled WGS sequence"/>
</dbReference>
<evidence type="ECO:0000313" key="2">
    <source>
        <dbReference type="Proteomes" id="UP001501035"/>
    </source>
</evidence>
<accession>A0ABP6L3E8</accession>
<protein>
    <recommendedName>
        <fullName evidence="3">VWA domain-containing protein</fullName>
    </recommendedName>
</protein>
<proteinExistence type="predicted"/>
<organism evidence="1 2">
    <name type="scientific">Gordonia defluvii</name>
    <dbReference type="NCBI Taxonomy" id="283718"/>
    <lineage>
        <taxon>Bacteria</taxon>
        <taxon>Bacillati</taxon>
        <taxon>Actinomycetota</taxon>
        <taxon>Actinomycetes</taxon>
        <taxon>Mycobacteriales</taxon>
        <taxon>Gordoniaceae</taxon>
        <taxon>Gordonia</taxon>
    </lineage>
</organism>
<sequence>MATYVLDGKSAATLARRPLAARLAVSGAPNANGVRLVARTPDGVPSDAVVETAPTMLIIPHVTEEIVLGAVPQGRELFAPGTTVHMSIGPDTNAEFDADVAQLTPRDVSGLGFIKLASVAPGAADTITVTTWLTRPDSKLPPVAEAARVAARGVLNADQVHESRALPVRLLVDASASMAPLFAGGLVAAAADLVAGLAEVVSGTSEVAVGLVGPAAAPPVPTATNGVGAALSAAPAGGYGLSGGPAVVAAPGTLTVLVTDAPPADAPTADQVVLILSGARPAGAAFRGSVLALTDNPVQALIAHPDVVARVVADLLAPFALAGGAR</sequence>
<reference evidence="2" key="1">
    <citation type="journal article" date="2019" name="Int. J. Syst. Evol. Microbiol.">
        <title>The Global Catalogue of Microorganisms (GCM) 10K type strain sequencing project: providing services to taxonomists for standard genome sequencing and annotation.</title>
        <authorList>
            <consortium name="The Broad Institute Genomics Platform"/>
            <consortium name="The Broad Institute Genome Sequencing Center for Infectious Disease"/>
            <person name="Wu L."/>
            <person name="Ma J."/>
        </authorList>
    </citation>
    <scope>NUCLEOTIDE SEQUENCE [LARGE SCALE GENOMIC DNA]</scope>
    <source>
        <strain evidence="2">JCM 14234</strain>
    </source>
</reference>
<dbReference type="EMBL" id="BAAAVS010000019">
    <property type="protein sequence ID" value="GAA3031463.1"/>
    <property type="molecule type" value="Genomic_DNA"/>
</dbReference>
<gene>
    <name evidence="1" type="ORF">GCM10010528_10830</name>
</gene>